<organism evidence="1">
    <name type="scientific">Shigella sonnei</name>
    <dbReference type="NCBI Taxonomy" id="624"/>
    <lineage>
        <taxon>Bacteria</taxon>
        <taxon>Pseudomonadati</taxon>
        <taxon>Pseudomonadota</taxon>
        <taxon>Gammaproteobacteria</taxon>
        <taxon>Enterobacterales</taxon>
        <taxon>Enterobacteriaceae</taxon>
        <taxon>Shigella</taxon>
    </lineage>
</organism>
<sequence length="282" mass="30570">MLPTERRQVLQQRVINGMAVATQRVRSPFQIDRVPQHDGSRYQIEAASPVALLLETAVADFTQAVEKHCPGQRIARLALVQAGMHAAAQFHALQPVQDEQRALDAAQLAERHGQAVLAWVAAELSEHQGGRHRALLDRGGQPQDFVPMGADVLDVERAADHGFQRVIGGVALRDVELGVAQVADARREAEAQEVHQGEDVIGEARRVGVMLLDPQVGLVVQQAVEHVGRIAHADVHDLGVKWRVLVRNVGVERPPWAAPVFRVDVAGALGLAAGAEVLAVRR</sequence>
<name>A0A2I7QG19_SHISO</name>
<geneLocation type="plasmid" evidence="1">
    <name>pDE105</name>
</geneLocation>
<proteinExistence type="predicted"/>
<reference evidence="1" key="1">
    <citation type="submission" date="2017-11" db="EMBL/GenBank/DDBJ databases">
        <title>Emergence of Azithromycin resistance Shigella in Southeast Asia.</title>
        <authorList>
            <person name="Pham D.T."/>
            <person name="Baker S.G."/>
            <person name="Darton T."/>
            <person name="Nguyen T."/>
            <person name="Ha T.T."/>
            <person name="Campbell J."/>
        </authorList>
    </citation>
    <scope>NUCLEOTIDE SEQUENCE</scope>
    <source>
        <strain evidence="1">DE105</strain>
        <plasmid evidence="1">pDE105</plasmid>
    </source>
</reference>
<accession>A0A2I7QG19</accession>
<dbReference type="AlphaFoldDB" id="A0A2I7QG19"/>
<gene>
    <name evidence="1" type="ORF">pDE105_00124</name>
</gene>
<protein>
    <submittedName>
        <fullName evidence="1">Uncharacterized protein</fullName>
    </submittedName>
</protein>
<keyword evidence="1" id="KW-0614">Plasmid</keyword>
<evidence type="ECO:0000313" key="1">
    <source>
        <dbReference type="EMBL" id="AUR80270.1"/>
    </source>
</evidence>
<dbReference type="EMBL" id="MG569891">
    <property type="protein sequence ID" value="AUR80270.1"/>
    <property type="molecule type" value="Genomic_DNA"/>
</dbReference>